<protein>
    <submittedName>
        <fullName evidence="1">Uncharacterized protein</fullName>
    </submittedName>
</protein>
<name>V6LU43_9EUKA</name>
<sequence length="169" mass="18764">MNSSIHPLTQLLSQIQQNLHVQTPRLRLRASWSGLMAPLRPFSATRPTTTLHNSVVVARRLRTWDSQLILGGARGELAWRILRYFCRSALALACCSAELVAAGCTLNWKRGRHCTCRLMLSSLDSSVACALTKRRSWLKAQVNLCCWVPSSSFRCVAQTISVGILVNTA</sequence>
<organism evidence="1">
    <name type="scientific">Spironucleus salmonicida</name>
    <dbReference type="NCBI Taxonomy" id="348837"/>
    <lineage>
        <taxon>Eukaryota</taxon>
        <taxon>Metamonada</taxon>
        <taxon>Diplomonadida</taxon>
        <taxon>Hexamitidae</taxon>
        <taxon>Hexamitinae</taxon>
        <taxon>Spironucleus</taxon>
    </lineage>
</organism>
<gene>
    <name evidence="1" type="ORF">SS50377_11730</name>
</gene>
<dbReference type="EMBL" id="KI546002">
    <property type="protein sequence ID" value="EST48130.1"/>
    <property type="molecule type" value="Genomic_DNA"/>
</dbReference>
<evidence type="ECO:0000313" key="1">
    <source>
        <dbReference type="EMBL" id="EST48130.1"/>
    </source>
</evidence>
<reference evidence="1" key="1">
    <citation type="journal article" date="2014" name="PLoS Genet.">
        <title>The Genome of Spironucleus salmonicida Highlights a Fish Pathogen Adapted to Fluctuating Environments.</title>
        <authorList>
            <person name="Xu F."/>
            <person name="Jerlstrom-Hultqvist J."/>
            <person name="Einarsson E."/>
            <person name="Astvaldsson A."/>
            <person name="Svard S.G."/>
            <person name="Andersson J.O."/>
        </authorList>
    </citation>
    <scope>NUCLEOTIDE SEQUENCE</scope>
</reference>
<dbReference type="AlphaFoldDB" id="V6LU43"/>
<proteinExistence type="predicted"/>
<accession>V6LU43</accession>